<name>A0A4R1L222_9BACT</name>
<comment type="similarity">
    <text evidence="2">Belongs to the MreD family.</text>
</comment>
<dbReference type="Proteomes" id="UP000295210">
    <property type="component" value="Unassembled WGS sequence"/>
</dbReference>
<dbReference type="GO" id="GO:0008360">
    <property type="term" value="P:regulation of cell shape"/>
    <property type="evidence" value="ECO:0007669"/>
    <property type="project" value="UniProtKB-KW"/>
</dbReference>
<protein>
    <submittedName>
        <fullName evidence="9">Rod shape-determining protein MreD</fullName>
    </submittedName>
</protein>
<proteinExistence type="inferred from homology"/>
<dbReference type="InterPro" id="IPR007227">
    <property type="entry name" value="Cell_shape_determining_MreD"/>
</dbReference>
<evidence type="ECO:0000256" key="7">
    <source>
        <dbReference type="ARBA" id="ARBA00023136"/>
    </source>
</evidence>
<evidence type="ECO:0000256" key="2">
    <source>
        <dbReference type="ARBA" id="ARBA00007776"/>
    </source>
</evidence>
<feature type="transmembrane region" description="Helical" evidence="8">
    <location>
        <begin position="20"/>
        <end position="39"/>
    </location>
</feature>
<dbReference type="NCBIfam" id="TIGR03426">
    <property type="entry name" value="shape_MreD"/>
    <property type="match status" value="1"/>
</dbReference>
<evidence type="ECO:0000313" key="9">
    <source>
        <dbReference type="EMBL" id="TCK72038.1"/>
    </source>
</evidence>
<evidence type="ECO:0000313" key="10">
    <source>
        <dbReference type="Proteomes" id="UP000295210"/>
    </source>
</evidence>
<keyword evidence="6 8" id="KW-1133">Transmembrane helix</keyword>
<evidence type="ECO:0000256" key="1">
    <source>
        <dbReference type="ARBA" id="ARBA00004651"/>
    </source>
</evidence>
<evidence type="ECO:0000256" key="4">
    <source>
        <dbReference type="ARBA" id="ARBA00022692"/>
    </source>
</evidence>
<dbReference type="OrthoDB" id="121692at2"/>
<feature type="transmembrane region" description="Helical" evidence="8">
    <location>
        <begin position="148"/>
        <end position="168"/>
    </location>
</feature>
<evidence type="ECO:0000256" key="6">
    <source>
        <dbReference type="ARBA" id="ARBA00022989"/>
    </source>
</evidence>
<evidence type="ECO:0000256" key="5">
    <source>
        <dbReference type="ARBA" id="ARBA00022960"/>
    </source>
</evidence>
<keyword evidence="7 8" id="KW-0472">Membrane</keyword>
<keyword evidence="4 8" id="KW-0812">Transmembrane</keyword>
<dbReference type="GO" id="GO:0005886">
    <property type="term" value="C:plasma membrane"/>
    <property type="evidence" value="ECO:0007669"/>
    <property type="project" value="UniProtKB-SubCell"/>
</dbReference>
<organism evidence="9 10">
    <name type="scientific">Acidipila rosea</name>
    <dbReference type="NCBI Taxonomy" id="768535"/>
    <lineage>
        <taxon>Bacteria</taxon>
        <taxon>Pseudomonadati</taxon>
        <taxon>Acidobacteriota</taxon>
        <taxon>Terriglobia</taxon>
        <taxon>Terriglobales</taxon>
        <taxon>Acidobacteriaceae</taxon>
        <taxon>Acidipila</taxon>
    </lineage>
</organism>
<comment type="caution">
    <text evidence="9">The sequence shown here is derived from an EMBL/GenBank/DDBJ whole genome shotgun (WGS) entry which is preliminary data.</text>
</comment>
<dbReference type="AlphaFoldDB" id="A0A4R1L222"/>
<dbReference type="EMBL" id="SMGK01000004">
    <property type="protein sequence ID" value="TCK72038.1"/>
    <property type="molecule type" value="Genomic_DNA"/>
</dbReference>
<keyword evidence="5" id="KW-0133">Cell shape</keyword>
<evidence type="ECO:0000256" key="8">
    <source>
        <dbReference type="SAM" id="Phobius"/>
    </source>
</evidence>
<gene>
    <name evidence="9" type="ORF">C7378_2670</name>
</gene>
<comment type="subcellular location">
    <subcellularLocation>
        <location evidence="1">Cell membrane</location>
        <topology evidence="1">Multi-pass membrane protein</topology>
    </subcellularLocation>
</comment>
<evidence type="ECO:0000256" key="3">
    <source>
        <dbReference type="ARBA" id="ARBA00022475"/>
    </source>
</evidence>
<sequence length="173" mass="19057">MALMSTSRREAERSGYPTFLYFLVPLAAVGIESFASLHFPRMASLDLPLLVTIYFALMLRSPIAGTFTGAIIGILQDALTRQPLGTFGICKAIIGYLAASLGVQIDTENPGARLLICIGFTLAHNGIYWLVVRHLLAQPFHWNWVHELVRALIDGVIGVVLFGLLDLAKQRDY</sequence>
<feature type="transmembrane region" description="Helical" evidence="8">
    <location>
        <begin position="84"/>
        <end position="103"/>
    </location>
</feature>
<accession>A0A4R1L222</accession>
<feature type="transmembrane region" description="Helical" evidence="8">
    <location>
        <begin position="51"/>
        <end position="72"/>
    </location>
</feature>
<keyword evidence="3" id="KW-1003">Cell membrane</keyword>
<reference evidence="9 10" key="1">
    <citation type="submission" date="2019-03" db="EMBL/GenBank/DDBJ databases">
        <title>Genomic Encyclopedia of Type Strains, Phase IV (KMG-IV): sequencing the most valuable type-strain genomes for metagenomic binning, comparative biology and taxonomic classification.</title>
        <authorList>
            <person name="Goeker M."/>
        </authorList>
    </citation>
    <scope>NUCLEOTIDE SEQUENCE [LARGE SCALE GENOMIC DNA]</scope>
    <source>
        <strain evidence="9 10">DSM 103428</strain>
    </source>
</reference>
<feature type="transmembrane region" description="Helical" evidence="8">
    <location>
        <begin position="115"/>
        <end position="136"/>
    </location>
</feature>
<keyword evidence="10" id="KW-1185">Reference proteome</keyword>